<keyword evidence="6" id="KW-0443">Lipid metabolism</keyword>
<evidence type="ECO:0000313" key="7">
    <source>
        <dbReference type="EMBL" id="BAX91226.1"/>
    </source>
</evidence>
<dbReference type="GO" id="GO:0016042">
    <property type="term" value="P:lipid catabolic process"/>
    <property type="evidence" value="ECO:0007669"/>
    <property type="project" value="UniProtKB-KW"/>
</dbReference>
<dbReference type="PANTHER" id="PTHR43856:SF1">
    <property type="entry name" value="MITOCHONDRIAL CARDIOLIPIN HYDROLASE"/>
    <property type="match status" value="1"/>
</dbReference>
<dbReference type="InterPro" id="IPR025202">
    <property type="entry name" value="PLD-like_dom"/>
</dbReference>
<dbReference type="SUPFAM" id="SSF56024">
    <property type="entry name" value="Phospholipase D/nuclease"/>
    <property type="match status" value="2"/>
</dbReference>
<dbReference type="EC" id="3.1.4.4" evidence="3"/>
<name>A0A1Z4EE22_9MYCO</name>
<dbReference type="AlphaFoldDB" id="A0A1Z4EE22"/>
<protein>
    <recommendedName>
        <fullName evidence="3">phospholipase D</fullName>
        <ecNumber evidence="3">3.1.4.4</ecNumber>
    </recommendedName>
</protein>
<dbReference type="RefSeq" id="WP_096437678.1">
    <property type="nucleotide sequence ID" value="NZ_AP018164.1"/>
</dbReference>
<dbReference type="GO" id="GO:0004630">
    <property type="term" value="F:phospholipase D activity"/>
    <property type="evidence" value="ECO:0007669"/>
    <property type="project" value="UniProtKB-EC"/>
</dbReference>
<evidence type="ECO:0000256" key="5">
    <source>
        <dbReference type="ARBA" id="ARBA00022963"/>
    </source>
</evidence>
<comment type="catalytic activity">
    <reaction evidence="1">
        <text>a 1,2-diacyl-sn-glycero-3-phosphocholine + H2O = a 1,2-diacyl-sn-glycero-3-phosphate + choline + H(+)</text>
        <dbReference type="Rhea" id="RHEA:14445"/>
        <dbReference type="ChEBI" id="CHEBI:15354"/>
        <dbReference type="ChEBI" id="CHEBI:15377"/>
        <dbReference type="ChEBI" id="CHEBI:15378"/>
        <dbReference type="ChEBI" id="CHEBI:57643"/>
        <dbReference type="ChEBI" id="CHEBI:58608"/>
        <dbReference type="EC" id="3.1.4.4"/>
    </reaction>
</comment>
<keyword evidence="4" id="KW-0378">Hydrolase</keyword>
<evidence type="ECO:0000256" key="6">
    <source>
        <dbReference type="ARBA" id="ARBA00023098"/>
    </source>
</evidence>
<evidence type="ECO:0000256" key="4">
    <source>
        <dbReference type="ARBA" id="ARBA00022801"/>
    </source>
</evidence>
<comment type="similarity">
    <text evidence="2">Belongs to the phospholipase D family.</text>
</comment>
<dbReference type="CDD" id="cd09128">
    <property type="entry name" value="PLDc_unchar1_2"/>
    <property type="match status" value="1"/>
</dbReference>
<dbReference type="OrthoDB" id="9762009at2"/>
<dbReference type="InterPro" id="IPR001736">
    <property type="entry name" value="PLipase_D/transphosphatidylase"/>
</dbReference>
<keyword evidence="5" id="KW-0442">Lipid degradation</keyword>
<reference evidence="8" key="1">
    <citation type="submission" date="2017-06" db="EMBL/GenBank/DDBJ databases">
        <title>Complete Genome Sequence of Mycobacterium shigaense.</title>
        <authorList>
            <person name="Fukano H."/>
            <person name="Yoshida M."/>
            <person name="Kazumi Y."/>
            <person name="Ogura Y."/>
            <person name="Mitarai S."/>
            <person name="Hayashi T."/>
            <person name="Hoshino Y."/>
        </authorList>
    </citation>
    <scope>NUCLEOTIDE SEQUENCE [LARGE SCALE GENOMIC DNA]</scope>
    <source>
        <strain evidence="8">UN-152</strain>
    </source>
</reference>
<dbReference type="GO" id="GO:0006793">
    <property type="term" value="P:phosphorus metabolic process"/>
    <property type="evidence" value="ECO:0007669"/>
    <property type="project" value="UniProtKB-ARBA"/>
</dbReference>
<dbReference type="Gene3D" id="3.30.870.10">
    <property type="entry name" value="Endonuclease Chain A"/>
    <property type="match status" value="2"/>
</dbReference>
<dbReference type="Pfam" id="PF13091">
    <property type="entry name" value="PLDc_2"/>
    <property type="match status" value="2"/>
</dbReference>
<dbReference type="PANTHER" id="PTHR43856">
    <property type="entry name" value="CARDIOLIPIN HYDROLASE"/>
    <property type="match status" value="1"/>
</dbReference>
<evidence type="ECO:0000256" key="1">
    <source>
        <dbReference type="ARBA" id="ARBA00000798"/>
    </source>
</evidence>
<evidence type="ECO:0000313" key="8">
    <source>
        <dbReference type="Proteomes" id="UP000217736"/>
    </source>
</evidence>
<dbReference type="PROSITE" id="PS50035">
    <property type="entry name" value="PLD"/>
    <property type="match status" value="2"/>
</dbReference>
<dbReference type="Proteomes" id="UP000217736">
    <property type="component" value="Chromosome"/>
</dbReference>
<dbReference type="SMART" id="SM00155">
    <property type="entry name" value="PLDc"/>
    <property type="match status" value="2"/>
</dbReference>
<keyword evidence="8" id="KW-1185">Reference proteome</keyword>
<sequence length="330" mass="37737">MSAFACRLIVEPDDGVEPVREFIQNAQSSLLIKQFNFTEEDLIRTVIDRSNAGVAVRVMLNAARSGGDRVNDGTFECLESAGIDVKWSSPRFYVTHEKSIVADEKAAMVATFNLNPKYFSQTRDYGIITQDPQHVAQIIEVFDIDWEQREATPADQDGLLWSNSNSRKRMAHFIDMAQDRLDIQHPKYVDAVILDRIAAAAHRGVKVRILRGGRHGISEWDILDTFSSLRTLRRFDGVKVHKQKNLRVHAKLLMVDNQHALLGSMNIDRSAFDLRRELGMTITDPTVLRRLRETFDADWELSQHYDPPDPLEPAEHVEKDFPHDPELLHE</sequence>
<gene>
    <name evidence="7" type="ORF">MSG_01067</name>
</gene>
<proteinExistence type="inferred from homology"/>
<organism evidence="7 8">
    <name type="scientific">Mycobacterium shigaense</name>
    <dbReference type="NCBI Taxonomy" id="722731"/>
    <lineage>
        <taxon>Bacteria</taxon>
        <taxon>Bacillati</taxon>
        <taxon>Actinomycetota</taxon>
        <taxon>Actinomycetes</taxon>
        <taxon>Mycobacteriales</taxon>
        <taxon>Mycobacteriaceae</taxon>
        <taxon>Mycobacterium</taxon>
        <taxon>Mycobacterium simiae complex</taxon>
    </lineage>
</organism>
<dbReference type="EMBL" id="AP018164">
    <property type="protein sequence ID" value="BAX91226.1"/>
    <property type="molecule type" value="Genomic_DNA"/>
</dbReference>
<dbReference type="KEGG" id="mshg:MSG_01067"/>
<evidence type="ECO:0000256" key="2">
    <source>
        <dbReference type="ARBA" id="ARBA00008664"/>
    </source>
</evidence>
<dbReference type="GO" id="GO:0016891">
    <property type="term" value="F:RNA endonuclease activity producing 5'-phosphomonoesters, hydrolytic mechanism"/>
    <property type="evidence" value="ECO:0007669"/>
    <property type="project" value="TreeGrafter"/>
</dbReference>
<evidence type="ECO:0000256" key="3">
    <source>
        <dbReference type="ARBA" id="ARBA00012027"/>
    </source>
</evidence>
<dbReference type="InterPro" id="IPR051406">
    <property type="entry name" value="PLD_domain"/>
</dbReference>
<accession>A0A1Z4EE22</accession>